<name>A0A6A2X1N7_HIBSY</name>
<evidence type="ECO:0000313" key="2">
    <source>
        <dbReference type="Proteomes" id="UP000436088"/>
    </source>
</evidence>
<proteinExistence type="predicted"/>
<dbReference type="Proteomes" id="UP000436088">
    <property type="component" value="Unassembled WGS sequence"/>
</dbReference>
<sequence>MEETGENEEKVAIEKQICNVERMIKETEEQQISEATATPEVAVAIEMHICKVPVNRDSNDSPAWHSVF</sequence>
<reference evidence="1" key="1">
    <citation type="submission" date="2019-09" db="EMBL/GenBank/DDBJ databases">
        <title>Draft genome information of white flower Hibiscus syriacus.</title>
        <authorList>
            <person name="Kim Y.-M."/>
        </authorList>
    </citation>
    <scope>NUCLEOTIDE SEQUENCE [LARGE SCALE GENOMIC DNA]</scope>
    <source>
        <strain evidence="1">YM2019G1</strain>
    </source>
</reference>
<evidence type="ECO:0000313" key="1">
    <source>
        <dbReference type="EMBL" id="KAE8668642.1"/>
    </source>
</evidence>
<gene>
    <name evidence="1" type="ORF">F3Y22_tig00112289pilonHSYRG00095</name>
</gene>
<dbReference type="EMBL" id="VEPZ02001544">
    <property type="protein sequence ID" value="KAE8668642.1"/>
    <property type="molecule type" value="Genomic_DNA"/>
</dbReference>
<comment type="caution">
    <text evidence="1">The sequence shown here is derived from an EMBL/GenBank/DDBJ whole genome shotgun (WGS) entry which is preliminary data.</text>
</comment>
<organism evidence="1 2">
    <name type="scientific">Hibiscus syriacus</name>
    <name type="common">Rose of Sharon</name>
    <dbReference type="NCBI Taxonomy" id="106335"/>
    <lineage>
        <taxon>Eukaryota</taxon>
        <taxon>Viridiplantae</taxon>
        <taxon>Streptophyta</taxon>
        <taxon>Embryophyta</taxon>
        <taxon>Tracheophyta</taxon>
        <taxon>Spermatophyta</taxon>
        <taxon>Magnoliopsida</taxon>
        <taxon>eudicotyledons</taxon>
        <taxon>Gunneridae</taxon>
        <taxon>Pentapetalae</taxon>
        <taxon>rosids</taxon>
        <taxon>malvids</taxon>
        <taxon>Malvales</taxon>
        <taxon>Malvaceae</taxon>
        <taxon>Malvoideae</taxon>
        <taxon>Hibiscus</taxon>
    </lineage>
</organism>
<keyword evidence="2" id="KW-1185">Reference proteome</keyword>
<accession>A0A6A2X1N7</accession>
<dbReference type="AlphaFoldDB" id="A0A6A2X1N7"/>
<protein>
    <submittedName>
        <fullName evidence="1">Uncharacterized protein</fullName>
    </submittedName>
</protein>